<sequence>MLLYGGGGHGIVLLSLLQATGEGVSGVFDERPASCLVRGIPIFQKYKPSIFPHESILVAVGDNVQRKRIHSFLRHPIGTAIHPSAVVDTSVMIGPGTVVMHGAIVQAQTILGKQVIVNTGSRVDHGCSIGDFVHLAPGSVLCGGVVVGDNTCIGAGSIIVPGIRIGKDCLVAAGAVVTKNVAHGAVVRGNPARLIRS</sequence>
<evidence type="ECO:0000313" key="4">
    <source>
        <dbReference type="EMBL" id="PWJ56951.1"/>
    </source>
</evidence>
<dbReference type="InterPro" id="IPR050179">
    <property type="entry name" value="Trans_hexapeptide_repeat"/>
</dbReference>
<dbReference type="InterPro" id="IPR020019">
    <property type="entry name" value="AcTrfase_PglD-like"/>
</dbReference>
<evidence type="ECO:0000256" key="2">
    <source>
        <dbReference type="PIRSR" id="PIRSR620019-2"/>
    </source>
</evidence>
<dbReference type="InterPro" id="IPR001451">
    <property type="entry name" value="Hexapep"/>
</dbReference>
<dbReference type="PANTHER" id="PTHR43300:SF7">
    <property type="entry name" value="UDP-N-ACETYLBACILLOSAMINE N-ACETYLTRANSFERASE"/>
    <property type="match status" value="1"/>
</dbReference>
<feature type="binding site" evidence="2">
    <location>
        <position position="134"/>
    </location>
    <ligand>
        <name>acetyl-CoA</name>
        <dbReference type="ChEBI" id="CHEBI:57288"/>
    </ligand>
</feature>
<keyword evidence="4" id="KW-0012">Acyltransferase</keyword>
<accession>A0A316AH38</accession>
<dbReference type="InterPro" id="IPR041561">
    <property type="entry name" value="PglD_N"/>
</dbReference>
<organism evidence="4 5">
    <name type="scientific">Dyadobacter jejuensis</name>
    <dbReference type="NCBI Taxonomy" id="1082580"/>
    <lineage>
        <taxon>Bacteria</taxon>
        <taxon>Pseudomonadati</taxon>
        <taxon>Bacteroidota</taxon>
        <taxon>Cytophagia</taxon>
        <taxon>Cytophagales</taxon>
        <taxon>Spirosomataceae</taxon>
        <taxon>Dyadobacter</taxon>
    </lineage>
</organism>
<name>A0A316AH38_9BACT</name>
<gene>
    <name evidence="4" type="ORF">CLV98_10960</name>
</gene>
<dbReference type="InterPro" id="IPR011004">
    <property type="entry name" value="Trimer_LpxA-like_sf"/>
</dbReference>
<dbReference type="RefSeq" id="WP_109675787.1">
    <property type="nucleotide sequence ID" value="NZ_QGDT01000009.1"/>
</dbReference>
<dbReference type="NCBIfam" id="TIGR03570">
    <property type="entry name" value="NeuD_NnaD"/>
    <property type="match status" value="1"/>
</dbReference>
<dbReference type="Proteomes" id="UP000245880">
    <property type="component" value="Unassembled WGS sequence"/>
</dbReference>
<evidence type="ECO:0000256" key="1">
    <source>
        <dbReference type="ARBA" id="ARBA00007274"/>
    </source>
</evidence>
<dbReference type="Pfam" id="PF17836">
    <property type="entry name" value="PglD_N"/>
    <property type="match status" value="1"/>
</dbReference>
<reference evidence="4 5" key="1">
    <citation type="submission" date="2018-03" db="EMBL/GenBank/DDBJ databases">
        <title>Genomic Encyclopedia of Archaeal and Bacterial Type Strains, Phase II (KMG-II): from individual species to whole genera.</title>
        <authorList>
            <person name="Goeker M."/>
        </authorList>
    </citation>
    <scope>NUCLEOTIDE SEQUENCE [LARGE SCALE GENOMIC DNA]</scope>
    <source>
        <strain evidence="4 5">DSM 100346</strain>
    </source>
</reference>
<dbReference type="OrthoDB" id="708224at2"/>
<dbReference type="Gene3D" id="2.160.10.10">
    <property type="entry name" value="Hexapeptide repeat proteins"/>
    <property type="match status" value="1"/>
</dbReference>
<dbReference type="AlphaFoldDB" id="A0A316AH38"/>
<dbReference type="EMBL" id="QGDT01000009">
    <property type="protein sequence ID" value="PWJ56951.1"/>
    <property type="molecule type" value="Genomic_DNA"/>
</dbReference>
<keyword evidence="5" id="KW-1185">Reference proteome</keyword>
<dbReference type="Gene3D" id="3.40.50.20">
    <property type="match status" value="1"/>
</dbReference>
<feature type="domain" description="PglD N-terminal" evidence="3">
    <location>
        <begin position="2"/>
        <end position="70"/>
    </location>
</feature>
<dbReference type="SUPFAM" id="SSF51161">
    <property type="entry name" value="Trimeric LpxA-like enzymes"/>
    <property type="match status" value="1"/>
</dbReference>
<dbReference type="PANTHER" id="PTHR43300">
    <property type="entry name" value="ACETYLTRANSFERASE"/>
    <property type="match status" value="1"/>
</dbReference>
<comment type="similarity">
    <text evidence="1">Belongs to the transferase hexapeptide repeat family.</text>
</comment>
<dbReference type="Pfam" id="PF14602">
    <property type="entry name" value="Hexapep_2"/>
    <property type="match status" value="1"/>
</dbReference>
<protein>
    <submittedName>
        <fullName evidence="4">Sugar O-acyltransferase (Sialic acid O-acetyltransferase NeuD family)</fullName>
    </submittedName>
</protein>
<comment type="caution">
    <text evidence="4">The sequence shown here is derived from an EMBL/GenBank/DDBJ whole genome shotgun (WGS) entry which is preliminary data.</text>
</comment>
<keyword evidence="4" id="KW-0808">Transferase</keyword>
<proteinExistence type="inferred from homology"/>
<dbReference type="CDD" id="cd03360">
    <property type="entry name" value="LbH_AT_putative"/>
    <property type="match status" value="1"/>
</dbReference>
<feature type="binding site" evidence="2">
    <location>
        <position position="61"/>
    </location>
    <ligand>
        <name>substrate</name>
    </ligand>
</feature>
<evidence type="ECO:0000259" key="3">
    <source>
        <dbReference type="Pfam" id="PF17836"/>
    </source>
</evidence>
<evidence type="ECO:0000313" key="5">
    <source>
        <dbReference type="Proteomes" id="UP000245880"/>
    </source>
</evidence>
<dbReference type="GO" id="GO:0016746">
    <property type="term" value="F:acyltransferase activity"/>
    <property type="evidence" value="ECO:0007669"/>
    <property type="project" value="UniProtKB-KW"/>
</dbReference>